<sequence>MKHYISVLMIGACLMSTASHAKSLCTFEHIATIPLTETGYTISLQAHLEGHPLSLIVDTGSEGSLLTPEALIRLRLTPDNSFKTLISGSDGRGQIVPNVTIKTLEMGNLLLSNLSFPVGALPGAPLIRPAISGLIGMNLLGNYDLDFDLPHHQLTLYHIQLGSMLCKRPPAWQESEMSGANKSNKQNSGKIKTLHTQVIARRYMIPFILDGHKGTALLDSGAHSHIVSLSFAHKLGLNEERLAQDPGGYSASIATPEKRYYWHQFSELKIGDEVRKKPTLTVAPLKEHADMLLGADWFQTHRVWISKATERVYIHP</sequence>
<evidence type="ECO:0000313" key="2">
    <source>
        <dbReference type="EMBL" id="QHI96111.1"/>
    </source>
</evidence>
<evidence type="ECO:0008006" key="4">
    <source>
        <dbReference type="Google" id="ProtNLM"/>
    </source>
</evidence>
<dbReference type="RefSeq" id="WP_160619184.1">
    <property type="nucleotide sequence ID" value="NZ_CP047652.1"/>
</dbReference>
<dbReference type="CDD" id="cd05483">
    <property type="entry name" value="retropepsin_like_bacteria"/>
    <property type="match status" value="1"/>
</dbReference>
<evidence type="ECO:0000256" key="1">
    <source>
        <dbReference type="SAM" id="SignalP"/>
    </source>
</evidence>
<gene>
    <name evidence="2" type="ORF">GT348_07560</name>
</gene>
<dbReference type="InterPro" id="IPR034122">
    <property type="entry name" value="Retropepsin-like_bacterial"/>
</dbReference>
<feature type="chain" id="PRO_5026942346" description="Peptidase A2 domain-containing protein" evidence="1">
    <location>
        <begin position="22"/>
        <end position="316"/>
    </location>
</feature>
<dbReference type="Proteomes" id="UP000463975">
    <property type="component" value="Chromosome"/>
</dbReference>
<evidence type="ECO:0000313" key="3">
    <source>
        <dbReference type="Proteomes" id="UP000463975"/>
    </source>
</evidence>
<organism evidence="2 3">
    <name type="scientific">Aristophania vespae</name>
    <dbReference type="NCBI Taxonomy" id="2697033"/>
    <lineage>
        <taxon>Bacteria</taxon>
        <taxon>Pseudomonadati</taxon>
        <taxon>Pseudomonadota</taxon>
        <taxon>Alphaproteobacteria</taxon>
        <taxon>Acetobacterales</taxon>
        <taxon>Acetobacteraceae</taxon>
        <taxon>Aristophania</taxon>
    </lineage>
</organism>
<dbReference type="SUPFAM" id="SSF50630">
    <property type="entry name" value="Acid proteases"/>
    <property type="match status" value="2"/>
</dbReference>
<dbReference type="InterPro" id="IPR021109">
    <property type="entry name" value="Peptidase_aspartic_dom_sf"/>
</dbReference>
<dbReference type="EMBL" id="CP047652">
    <property type="protein sequence ID" value="QHI96111.1"/>
    <property type="molecule type" value="Genomic_DNA"/>
</dbReference>
<name>A0A6P1NMP1_9PROT</name>
<protein>
    <recommendedName>
        <fullName evidence="4">Peptidase A2 domain-containing protein</fullName>
    </recommendedName>
</protein>
<dbReference type="AlphaFoldDB" id="A0A6P1NMP1"/>
<reference evidence="2 3" key="1">
    <citation type="submission" date="2020-01" db="EMBL/GenBank/DDBJ databases">
        <title>Genome sequencing of strain KACC 21507.</title>
        <authorList>
            <person name="Heo J."/>
            <person name="Kim S.-J."/>
            <person name="Kim J.-S."/>
            <person name="Hong S.-B."/>
            <person name="Kwon S.-W."/>
        </authorList>
    </citation>
    <scope>NUCLEOTIDE SEQUENCE [LARGE SCALE GENOMIC DNA]</scope>
    <source>
        <strain evidence="2 3">KACC 21507</strain>
    </source>
</reference>
<keyword evidence="3" id="KW-1185">Reference proteome</keyword>
<dbReference type="Pfam" id="PF13650">
    <property type="entry name" value="Asp_protease_2"/>
    <property type="match status" value="2"/>
</dbReference>
<dbReference type="KEGG" id="bomb:GT348_07560"/>
<proteinExistence type="predicted"/>
<dbReference type="Gene3D" id="2.40.70.10">
    <property type="entry name" value="Acid Proteases"/>
    <property type="match status" value="2"/>
</dbReference>
<accession>A0A6P1NMP1</accession>
<feature type="signal peptide" evidence="1">
    <location>
        <begin position="1"/>
        <end position="21"/>
    </location>
</feature>
<keyword evidence="1" id="KW-0732">Signal</keyword>